<dbReference type="AlphaFoldDB" id="A0A931PTP7"/>
<dbReference type="EMBL" id="JACOSL010000037">
    <property type="protein sequence ID" value="MBI1756643.1"/>
    <property type="molecule type" value="Genomic_DNA"/>
</dbReference>
<protein>
    <submittedName>
        <fullName evidence="2">DinB family protein</fullName>
    </submittedName>
</protein>
<sequence length="177" mass="20272">MQTVDLLKRQAAFAYDELLKALDGVTEPQAWAVLPAAGSEYLHTDGSIQGLVLHIATGKRLYASMAFRNREVRWRDTAEQLDRFEPSWPAALEYLTESQRYWLASWEGLTDGELEKEMGTIWDRLWPAWRIIHEMNHHDSYHAGQIVMLRYASGESSIPPPSYASDIRESAASYPSW</sequence>
<evidence type="ECO:0000259" key="1">
    <source>
        <dbReference type="Pfam" id="PF12867"/>
    </source>
</evidence>
<dbReference type="InterPro" id="IPR034660">
    <property type="entry name" value="DinB/YfiT-like"/>
</dbReference>
<gene>
    <name evidence="2" type="ORF">HYR64_06000</name>
</gene>
<organism evidence="2 3">
    <name type="scientific">Fimbriimonas ginsengisoli</name>
    <dbReference type="NCBI Taxonomy" id="1005039"/>
    <lineage>
        <taxon>Bacteria</taxon>
        <taxon>Bacillati</taxon>
        <taxon>Armatimonadota</taxon>
        <taxon>Fimbriimonadia</taxon>
        <taxon>Fimbriimonadales</taxon>
        <taxon>Fimbriimonadaceae</taxon>
        <taxon>Fimbriimonas</taxon>
    </lineage>
</organism>
<proteinExistence type="predicted"/>
<dbReference type="SUPFAM" id="SSF109854">
    <property type="entry name" value="DinB/YfiT-like putative metalloenzymes"/>
    <property type="match status" value="1"/>
</dbReference>
<comment type="caution">
    <text evidence="2">The sequence shown here is derived from an EMBL/GenBank/DDBJ whole genome shotgun (WGS) entry which is preliminary data.</text>
</comment>
<accession>A0A931PTP7</accession>
<name>A0A931PTP7_FIMGI</name>
<feature type="domain" description="DinB-like" evidence="1">
    <location>
        <begin position="13"/>
        <end position="146"/>
    </location>
</feature>
<dbReference type="Pfam" id="PF12867">
    <property type="entry name" value="DinB_2"/>
    <property type="match status" value="1"/>
</dbReference>
<dbReference type="Proteomes" id="UP000727962">
    <property type="component" value="Unassembled WGS sequence"/>
</dbReference>
<evidence type="ECO:0000313" key="2">
    <source>
        <dbReference type="EMBL" id="MBI1756643.1"/>
    </source>
</evidence>
<reference evidence="2" key="1">
    <citation type="submission" date="2020-07" db="EMBL/GenBank/DDBJ databases">
        <title>Huge and variable diversity of episymbiotic CPR bacteria and DPANN archaea in groundwater ecosystems.</title>
        <authorList>
            <person name="He C.Y."/>
            <person name="Keren R."/>
            <person name="Whittaker M."/>
            <person name="Farag I.F."/>
            <person name="Doudna J."/>
            <person name="Cate J.H.D."/>
            <person name="Banfield J.F."/>
        </authorList>
    </citation>
    <scope>NUCLEOTIDE SEQUENCE</scope>
    <source>
        <strain evidence="2">NC_groundwater_17_Pr7_B-0.1um_64_12</strain>
    </source>
</reference>
<dbReference type="InterPro" id="IPR024775">
    <property type="entry name" value="DinB-like"/>
</dbReference>
<evidence type="ECO:0000313" key="3">
    <source>
        <dbReference type="Proteomes" id="UP000727962"/>
    </source>
</evidence>
<dbReference type="Gene3D" id="1.20.120.450">
    <property type="entry name" value="dinb family like domain"/>
    <property type="match status" value="1"/>
</dbReference>